<keyword evidence="4" id="KW-1015">Disulfide bond</keyword>
<proteinExistence type="predicted"/>
<dbReference type="GO" id="GO:0005911">
    <property type="term" value="C:cell-cell junction"/>
    <property type="evidence" value="ECO:0000318"/>
    <property type="project" value="GO_Central"/>
</dbReference>
<feature type="signal peptide" evidence="10">
    <location>
        <begin position="1"/>
        <end position="23"/>
    </location>
</feature>
<feature type="region of interest" description="Disordered" evidence="8">
    <location>
        <begin position="497"/>
        <end position="532"/>
    </location>
</feature>
<dbReference type="Gene3D" id="2.30.30.40">
    <property type="entry name" value="SH3 Domains"/>
    <property type="match status" value="1"/>
</dbReference>
<accession>A0A9J7MI58</accession>
<dbReference type="Proteomes" id="UP000001554">
    <property type="component" value="Chromosome 2"/>
</dbReference>
<evidence type="ECO:0000259" key="12">
    <source>
        <dbReference type="PROSITE" id="PS50835"/>
    </source>
</evidence>
<protein>
    <submittedName>
        <fullName evidence="14">Basement membrane-specific heparan sulfate proteoglycan core protein-like isoform X1</fullName>
    </submittedName>
</protein>
<evidence type="ECO:0000256" key="10">
    <source>
        <dbReference type="SAM" id="SignalP"/>
    </source>
</evidence>
<sequence length="575" mass="62989">MKREAALFIFLIRGITIISSVTAGDVGLSVETSVDAVRGDPVTLRASYTNQKQLLTLTWHKVDGGVGGARAVVFAYIPSAGRRDASGPLENRADLVGKASLRIRNVRLGDEGLYVITVMLDGPVQQEKYVYLNVLVPPTVAVGPENPYIVEWSTNVTLNCIVANSKPEITSLYWMKNGVPLTALKLSSKYGGGDLHFPSLIIRNVSGEDSGTYTCMADHVTRSGNDSLSLEVLYPAKIVQVSDTVRTQEGGNVQLQCLANGNPRPRITWSRGGSVIPSETPTLLDGLLVSRLLVRSVRKNNTGDYICSASNGLGSRASRTIRLIVEDPTVTSPAVIAIIAGATLGGVILIAALLCTLFAFKRRKRDQDQRDFSFYYKAGRQHFEYVAKEEMRKAEESPFKTKASGEFACKPDSCVDPTSAYESFKAVKKNRKEAGSRYARALYDYQARGEDELTLQTGDVYEVITWEGERWWLGYQNGSIGIFPSEYVELISENDARAQASGEEKPQPPKKVPDVPQGMAGAQKVLPPLPPKKIPQRISQLQQYLQAEEVVSLPELNTCHRTLSKKPPLPPVTPQ</sequence>
<dbReference type="PROSITE" id="PS00290">
    <property type="entry name" value="IG_MHC"/>
    <property type="match status" value="1"/>
</dbReference>
<evidence type="ECO:0000259" key="11">
    <source>
        <dbReference type="PROSITE" id="PS50002"/>
    </source>
</evidence>
<dbReference type="InterPro" id="IPR013106">
    <property type="entry name" value="Ig_V-set"/>
</dbReference>
<evidence type="ECO:0000256" key="5">
    <source>
        <dbReference type="ARBA" id="ARBA00023180"/>
    </source>
</evidence>
<dbReference type="Pfam" id="PF13927">
    <property type="entry name" value="Ig_3"/>
    <property type="match status" value="2"/>
</dbReference>
<dbReference type="CDD" id="cd00174">
    <property type="entry name" value="SH3"/>
    <property type="match status" value="1"/>
</dbReference>
<dbReference type="GO" id="GO:0050839">
    <property type="term" value="F:cell adhesion molecule binding"/>
    <property type="evidence" value="ECO:0000318"/>
    <property type="project" value="GO_Central"/>
</dbReference>
<evidence type="ECO:0000256" key="9">
    <source>
        <dbReference type="SAM" id="Phobius"/>
    </source>
</evidence>
<dbReference type="SUPFAM" id="SSF48726">
    <property type="entry name" value="Immunoglobulin"/>
    <property type="match status" value="3"/>
</dbReference>
<dbReference type="InterPro" id="IPR003599">
    <property type="entry name" value="Ig_sub"/>
</dbReference>
<evidence type="ECO:0000256" key="3">
    <source>
        <dbReference type="ARBA" id="ARBA00023136"/>
    </source>
</evidence>
<evidence type="ECO:0000256" key="4">
    <source>
        <dbReference type="ARBA" id="ARBA00023157"/>
    </source>
</evidence>
<gene>
    <name evidence="14" type="primary">LOC118410540</name>
</gene>
<keyword evidence="2 7" id="KW-0728">SH3 domain</keyword>
<dbReference type="GO" id="GO:0098609">
    <property type="term" value="P:cell-cell adhesion"/>
    <property type="evidence" value="ECO:0000318"/>
    <property type="project" value="GO_Central"/>
</dbReference>
<dbReference type="SMART" id="SM00409">
    <property type="entry name" value="IG"/>
    <property type="match status" value="3"/>
</dbReference>
<dbReference type="OrthoDB" id="5843397at2759"/>
<dbReference type="PANTHER" id="PTHR11640">
    <property type="entry name" value="NEPHRIN"/>
    <property type="match status" value="1"/>
</dbReference>
<dbReference type="SMART" id="SM00408">
    <property type="entry name" value="IGc2"/>
    <property type="match status" value="2"/>
</dbReference>
<evidence type="ECO:0000313" key="14">
    <source>
        <dbReference type="RefSeq" id="XP_035668194.1"/>
    </source>
</evidence>
<feature type="domain" description="Ig-like" evidence="12">
    <location>
        <begin position="235"/>
        <end position="322"/>
    </location>
</feature>
<dbReference type="PRINTS" id="PR00452">
    <property type="entry name" value="SH3DOMAIN"/>
</dbReference>
<keyword evidence="9" id="KW-1133">Transmembrane helix</keyword>
<evidence type="ECO:0000256" key="7">
    <source>
        <dbReference type="PROSITE-ProRule" id="PRU00192"/>
    </source>
</evidence>
<feature type="compositionally biased region" description="Basic and acidic residues" evidence="8">
    <location>
        <begin position="502"/>
        <end position="513"/>
    </location>
</feature>
<dbReference type="InterPro" id="IPR003598">
    <property type="entry name" value="Ig_sub2"/>
</dbReference>
<dbReference type="PANTHER" id="PTHR11640:SF164">
    <property type="entry name" value="MAM DOMAIN-CONTAINING GLYCOSYLPHOSPHATIDYLINOSITOL ANCHOR PROTEIN 1"/>
    <property type="match status" value="1"/>
</dbReference>
<evidence type="ECO:0000256" key="6">
    <source>
        <dbReference type="ARBA" id="ARBA00023319"/>
    </source>
</evidence>
<dbReference type="Gene3D" id="2.60.40.10">
    <property type="entry name" value="Immunoglobulins"/>
    <property type="match status" value="3"/>
</dbReference>
<dbReference type="CDD" id="cd00096">
    <property type="entry name" value="Ig"/>
    <property type="match status" value="2"/>
</dbReference>
<feature type="chain" id="PRO_5039933661" evidence="10">
    <location>
        <begin position="24"/>
        <end position="575"/>
    </location>
</feature>
<keyword evidence="9" id="KW-0812">Transmembrane</keyword>
<reference evidence="14" key="2">
    <citation type="submission" date="2025-08" db="UniProtKB">
        <authorList>
            <consortium name="RefSeq"/>
        </authorList>
    </citation>
    <scope>IDENTIFICATION</scope>
    <source>
        <strain evidence="14">S238N-H82</strain>
        <tissue evidence="14">Testes</tissue>
    </source>
</reference>
<dbReference type="InterPro" id="IPR051275">
    <property type="entry name" value="Cell_adhesion_signaling"/>
</dbReference>
<dbReference type="Pfam" id="PF00018">
    <property type="entry name" value="SH3_1"/>
    <property type="match status" value="1"/>
</dbReference>
<dbReference type="InterPro" id="IPR036028">
    <property type="entry name" value="SH3-like_dom_sf"/>
</dbReference>
<name>A0A9J7MI58_BRAFL</name>
<organism evidence="13 14">
    <name type="scientific">Branchiostoma floridae</name>
    <name type="common">Florida lancelet</name>
    <name type="synonym">Amphioxus</name>
    <dbReference type="NCBI Taxonomy" id="7739"/>
    <lineage>
        <taxon>Eukaryota</taxon>
        <taxon>Metazoa</taxon>
        <taxon>Chordata</taxon>
        <taxon>Cephalochordata</taxon>
        <taxon>Leptocardii</taxon>
        <taxon>Amphioxiformes</taxon>
        <taxon>Branchiostomatidae</taxon>
        <taxon>Branchiostoma</taxon>
    </lineage>
</organism>
<comment type="subcellular location">
    <subcellularLocation>
        <location evidence="1">Membrane</location>
        <topology evidence="1">Single-pass type I membrane protein</topology>
    </subcellularLocation>
</comment>
<dbReference type="InterPro" id="IPR001452">
    <property type="entry name" value="SH3_domain"/>
</dbReference>
<keyword evidence="6" id="KW-0393">Immunoglobulin domain</keyword>
<dbReference type="SUPFAM" id="SSF50044">
    <property type="entry name" value="SH3-domain"/>
    <property type="match status" value="1"/>
</dbReference>
<dbReference type="InterPro" id="IPR007110">
    <property type="entry name" value="Ig-like_dom"/>
</dbReference>
<evidence type="ECO:0000256" key="2">
    <source>
        <dbReference type="ARBA" id="ARBA00022443"/>
    </source>
</evidence>
<dbReference type="OMA" id="MPNITAK"/>
<keyword evidence="5" id="KW-0325">Glycoprotein</keyword>
<keyword evidence="10" id="KW-0732">Signal</keyword>
<dbReference type="Pfam" id="PF07686">
    <property type="entry name" value="V-set"/>
    <property type="match status" value="1"/>
</dbReference>
<dbReference type="SMART" id="SM00326">
    <property type="entry name" value="SH3"/>
    <property type="match status" value="1"/>
</dbReference>
<keyword evidence="3 9" id="KW-0472">Membrane</keyword>
<dbReference type="FunFam" id="2.60.40.10:FF:000032">
    <property type="entry name" value="palladin isoform X1"/>
    <property type="match status" value="1"/>
</dbReference>
<keyword evidence="13" id="KW-1185">Reference proteome</keyword>
<dbReference type="GO" id="GO:0005886">
    <property type="term" value="C:plasma membrane"/>
    <property type="evidence" value="ECO:0000318"/>
    <property type="project" value="GO_Central"/>
</dbReference>
<dbReference type="GeneID" id="118410540"/>
<dbReference type="InterPro" id="IPR036179">
    <property type="entry name" value="Ig-like_dom_sf"/>
</dbReference>
<dbReference type="PROSITE" id="PS50002">
    <property type="entry name" value="SH3"/>
    <property type="match status" value="1"/>
</dbReference>
<evidence type="ECO:0000256" key="1">
    <source>
        <dbReference type="ARBA" id="ARBA00004479"/>
    </source>
</evidence>
<dbReference type="InterPro" id="IPR013783">
    <property type="entry name" value="Ig-like_fold"/>
</dbReference>
<dbReference type="KEGG" id="bfo:118410540"/>
<evidence type="ECO:0000313" key="13">
    <source>
        <dbReference type="Proteomes" id="UP000001554"/>
    </source>
</evidence>
<feature type="domain" description="SH3" evidence="11">
    <location>
        <begin position="434"/>
        <end position="493"/>
    </location>
</feature>
<feature type="transmembrane region" description="Helical" evidence="9">
    <location>
        <begin position="334"/>
        <end position="360"/>
    </location>
</feature>
<dbReference type="RefSeq" id="XP_035668194.1">
    <property type="nucleotide sequence ID" value="XM_035812301.1"/>
</dbReference>
<reference evidence="13" key="1">
    <citation type="journal article" date="2020" name="Nat. Ecol. Evol.">
        <title>Deeply conserved synteny resolves early events in vertebrate evolution.</title>
        <authorList>
            <person name="Simakov O."/>
            <person name="Marletaz F."/>
            <person name="Yue J.X."/>
            <person name="O'Connell B."/>
            <person name="Jenkins J."/>
            <person name="Brandt A."/>
            <person name="Calef R."/>
            <person name="Tung C.H."/>
            <person name="Huang T.K."/>
            <person name="Schmutz J."/>
            <person name="Satoh N."/>
            <person name="Yu J.K."/>
            <person name="Putnam N.H."/>
            <person name="Green R.E."/>
            <person name="Rokhsar D.S."/>
        </authorList>
    </citation>
    <scope>NUCLEOTIDE SEQUENCE [LARGE SCALE GENOMIC DNA]</scope>
    <source>
        <strain evidence="13">S238N-H82</strain>
    </source>
</reference>
<evidence type="ECO:0000256" key="8">
    <source>
        <dbReference type="SAM" id="MobiDB-lite"/>
    </source>
</evidence>
<feature type="domain" description="Ig-like" evidence="12">
    <location>
        <begin position="138"/>
        <end position="231"/>
    </location>
</feature>
<dbReference type="InterPro" id="IPR003006">
    <property type="entry name" value="Ig/MHC_CS"/>
</dbReference>
<dbReference type="AlphaFoldDB" id="A0A9J7MI58"/>
<dbReference type="PROSITE" id="PS50835">
    <property type="entry name" value="IG_LIKE"/>
    <property type="match status" value="2"/>
</dbReference>